<feature type="non-terminal residue" evidence="1">
    <location>
        <position position="1"/>
    </location>
</feature>
<dbReference type="EMBL" id="LJCR01002226">
    <property type="protein sequence ID" value="KPV49060.1"/>
    <property type="molecule type" value="Genomic_DNA"/>
</dbReference>
<gene>
    <name evidence="1" type="ORF">SE17_34730</name>
</gene>
<keyword evidence="2" id="KW-1185">Reference proteome</keyword>
<dbReference type="Gene3D" id="3.30.230.70">
    <property type="entry name" value="GHMP Kinase, N-terminal domain"/>
    <property type="match status" value="1"/>
</dbReference>
<dbReference type="AlphaFoldDB" id="A0A0P9D0V0"/>
<dbReference type="InterPro" id="IPR036345">
    <property type="entry name" value="ExoRNase_PH_dom2_sf"/>
</dbReference>
<organism evidence="1 2">
    <name type="scientific">Kouleothrix aurantiaca</name>
    <dbReference type="NCBI Taxonomy" id="186479"/>
    <lineage>
        <taxon>Bacteria</taxon>
        <taxon>Bacillati</taxon>
        <taxon>Chloroflexota</taxon>
        <taxon>Chloroflexia</taxon>
        <taxon>Chloroflexales</taxon>
        <taxon>Roseiflexineae</taxon>
        <taxon>Roseiflexaceae</taxon>
        <taxon>Kouleothrix</taxon>
    </lineage>
</organism>
<name>A0A0P9D0V0_9CHLR</name>
<protein>
    <submittedName>
        <fullName evidence="1">Ribonuclease PH</fullName>
    </submittedName>
</protein>
<accession>A0A0P9D0V0</accession>
<dbReference type="SUPFAM" id="SSF55666">
    <property type="entry name" value="Ribonuclease PH domain 2-like"/>
    <property type="match status" value="1"/>
</dbReference>
<dbReference type="PATRIC" id="fig|186479.3.peg.4303"/>
<proteinExistence type="predicted"/>
<dbReference type="InterPro" id="IPR027408">
    <property type="entry name" value="PNPase/RNase_PH_dom_sf"/>
</dbReference>
<dbReference type="Proteomes" id="UP000050509">
    <property type="component" value="Unassembled WGS sequence"/>
</dbReference>
<evidence type="ECO:0000313" key="1">
    <source>
        <dbReference type="EMBL" id="KPV49060.1"/>
    </source>
</evidence>
<evidence type="ECO:0000313" key="2">
    <source>
        <dbReference type="Proteomes" id="UP000050509"/>
    </source>
</evidence>
<reference evidence="1 2" key="1">
    <citation type="submission" date="2015-09" db="EMBL/GenBank/DDBJ databases">
        <title>Draft genome sequence of Kouleothrix aurantiaca JCM 19913.</title>
        <authorList>
            <person name="Hemp J."/>
        </authorList>
    </citation>
    <scope>NUCLEOTIDE SEQUENCE [LARGE SCALE GENOMIC DNA]</scope>
    <source>
        <strain evidence="1 2">COM-B</strain>
    </source>
</reference>
<sequence>GGAALLDLDYSEDSTAELDCNVVQTGAGGVVEVQCTAEGRAISRAELNGLLDLVDGGIAQLLAAQRATLAQAGVHVL</sequence>
<comment type="caution">
    <text evidence="1">The sequence shown here is derived from an EMBL/GenBank/DDBJ whole genome shotgun (WGS) entry which is preliminary data.</text>
</comment>